<dbReference type="AlphaFoldDB" id="A0A1G7VB55"/>
<dbReference type="PANTHER" id="PTHR43267">
    <property type="entry name" value="TRNA THREONYLCARBAMOYLADENOSINE DEHYDRATASE"/>
    <property type="match status" value="1"/>
</dbReference>
<proteinExistence type="predicted"/>
<dbReference type="GO" id="GO:0061504">
    <property type="term" value="P:cyclic threonylcarbamoyladenosine biosynthetic process"/>
    <property type="evidence" value="ECO:0007669"/>
    <property type="project" value="TreeGrafter"/>
</dbReference>
<dbReference type="Proteomes" id="UP000198607">
    <property type="component" value="Unassembled WGS sequence"/>
</dbReference>
<evidence type="ECO:0000313" key="3">
    <source>
        <dbReference type="Proteomes" id="UP000198607"/>
    </source>
</evidence>
<dbReference type="GO" id="GO:0061503">
    <property type="term" value="F:tRNA threonylcarbamoyladenosine dehydratase"/>
    <property type="evidence" value="ECO:0007669"/>
    <property type="project" value="TreeGrafter"/>
</dbReference>
<dbReference type="CDD" id="cd01483">
    <property type="entry name" value="E1_enzyme_family"/>
    <property type="match status" value="1"/>
</dbReference>
<keyword evidence="3" id="KW-1185">Reference proteome</keyword>
<dbReference type="GO" id="GO:0008641">
    <property type="term" value="F:ubiquitin-like modifier activating enzyme activity"/>
    <property type="evidence" value="ECO:0007669"/>
    <property type="project" value="InterPro"/>
</dbReference>
<dbReference type="Gene3D" id="3.10.110.10">
    <property type="entry name" value="Ubiquitin Conjugating Enzyme"/>
    <property type="match status" value="1"/>
</dbReference>
<accession>A0A1G7VB55</accession>
<dbReference type="EMBL" id="FNCY01000001">
    <property type="protein sequence ID" value="SDG56190.1"/>
    <property type="molecule type" value="Genomic_DNA"/>
</dbReference>
<dbReference type="Gene3D" id="3.40.50.720">
    <property type="entry name" value="NAD(P)-binding Rossmann-like Domain"/>
    <property type="match status" value="1"/>
</dbReference>
<evidence type="ECO:0000259" key="1">
    <source>
        <dbReference type="Pfam" id="PF00899"/>
    </source>
</evidence>
<dbReference type="InterPro" id="IPR016135">
    <property type="entry name" value="UBQ-conjugating_enzyme/RWD"/>
</dbReference>
<reference evidence="2 3" key="1">
    <citation type="submission" date="2016-10" db="EMBL/GenBank/DDBJ databases">
        <authorList>
            <person name="de Groot N.N."/>
        </authorList>
    </citation>
    <scope>NUCLEOTIDE SEQUENCE [LARGE SCALE GENOMIC DNA]</scope>
    <source>
        <strain evidence="2 3">DSM 5885</strain>
    </source>
</reference>
<dbReference type="OrthoDB" id="6172929at2"/>
<dbReference type="InterPro" id="IPR000594">
    <property type="entry name" value="ThiF_NAD_FAD-bd"/>
</dbReference>
<protein>
    <submittedName>
        <fullName evidence="2">ThiF family protein</fullName>
    </submittedName>
</protein>
<sequence>MVKPFAVAAKAVEAWITDAGRPFATRVESVPGSSKPMAWKFKVSHPRLLHDTAKLSLPRDFPATPAQIYLHKDHCLVLPHVEETGKVCLGVEATPDDYANPVQAIGRVLSAFEHFLTQCNDEDWIASELRRECWSYWMRFCDKVASRRNARPTPKHLYVAIRGLTTIEEGSLAIYLVGTGRQKVKAVVACHGDTDPHSLARRHGISDGQLARGTALFVPLPIGQDWRPGVWPQDFEDLDMLVGQLSDNAVSVISWLQQFADKPRQLFLVAFVQGQFVYAYQLCPPLVQRLTPPAIEPLPAIRLDAEWSLTRGYGSDEFASRQDKRVLVLGCGSLGSPVIELLARAGVGSIIIVDPDLFLPENCSRHVLGLSSAYQGKATRLAERLTREIPGVTVQGVSALASSWVSDRATPGMFDLVVDCTGESSVRALLSQYRHSAFQGTPIAHAWLEPFCAAAHVVLVGAADAWPMSDPADALVNAAEWPESTKHEIPACGAGFHPYGVADTWQAAGFAAERLLSALGRASGDSAIWSWVRSKAYFDALNVGARPRAIVPLAGSEQDSRMLSRGYDEVLNPNG</sequence>
<dbReference type="InterPro" id="IPR035985">
    <property type="entry name" value="Ubiquitin-activating_enz"/>
</dbReference>
<dbReference type="InterPro" id="IPR045886">
    <property type="entry name" value="ThiF/MoeB/HesA"/>
</dbReference>
<gene>
    <name evidence="2" type="ORF">SAMN05660652_00129</name>
</gene>
<dbReference type="STRING" id="83767.SAMN05660652_00129"/>
<name>A0A1G7VB55_9RHOO</name>
<dbReference type="SUPFAM" id="SSF54495">
    <property type="entry name" value="UBC-like"/>
    <property type="match status" value="1"/>
</dbReference>
<feature type="domain" description="THIF-type NAD/FAD binding fold" evidence="1">
    <location>
        <begin position="322"/>
        <end position="446"/>
    </location>
</feature>
<evidence type="ECO:0000313" key="2">
    <source>
        <dbReference type="EMBL" id="SDG56190.1"/>
    </source>
</evidence>
<organism evidence="2 3">
    <name type="scientific">Propionivibrio dicarboxylicus</name>
    <dbReference type="NCBI Taxonomy" id="83767"/>
    <lineage>
        <taxon>Bacteria</taxon>
        <taxon>Pseudomonadati</taxon>
        <taxon>Pseudomonadota</taxon>
        <taxon>Betaproteobacteria</taxon>
        <taxon>Rhodocyclales</taxon>
        <taxon>Rhodocyclaceae</taxon>
        <taxon>Propionivibrio</taxon>
    </lineage>
</organism>
<dbReference type="SUPFAM" id="SSF69572">
    <property type="entry name" value="Activating enzymes of the ubiquitin-like proteins"/>
    <property type="match status" value="1"/>
</dbReference>
<dbReference type="RefSeq" id="WP_091931850.1">
    <property type="nucleotide sequence ID" value="NZ_FNCY01000001.1"/>
</dbReference>
<dbReference type="PANTHER" id="PTHR43267:SF1">
    <property type="entry name" value="TRNA THREONYLCARBAMOYLADENOSINE DEHYDRATASE"/>
    <property type="match status" value="1"/>
</dbReference>
<dbReference type="Pfam" id="PF00899">
    <property type="entry name" value="ThiF"/>
    <property type="match status" value="1"/>
</dbReference>